<reference evidence="4" key="1">
    <citation type="submission" date="2020-01" db="EMBL/GenBank/DDBJ databases">
        <title>Bacteria Cultured from War Wounds Associated with the Conflict in Eastern Ukraine.</title>
        <authorList>
            <person name="Snesrud E."/>
            <person name="Galac M.R."/>
            <person name="Mc Gann P."/>
            <person name="Valentine K."/>
            <person name="Viacheslav K."/>
        </authorList>
    </citation>
    <scope>NUCLEOTIDE SEQUENCE</scope>
    <source>
        <strain evidence="4">VNMU148</strain>
    </source>
</reference>
<comment type="similarity">
    <text evidence="1 2">Belongs to the glutamine synthetase family.</text>
</comment>
<dbReference type="InterPro" id="IPR008147">
    <property type="entry name" value="Gln_synt_N"/>
</dbReference>
<protein>
    <submittedName>
        <fullName evidence="4">Glutamine synthetase</fullName>
    </submittedName>
</protein>
<dbReference type="PANTHER" id="PTHR43407">
    <property type="entry name" value="GLUTAMINE SYNTHETASE"/>
    <property type="match status" value="1"/>
</dbReference>
<evidence type="ECO:0000256" key="2">
    <source>
        <dbReference type="PROSITE-ProRule" id="PRU01330"/>
    </source>
</evidence>
<evidence type="ECO:0000313" key="4">
    <source>
        <dbReference type="EMBL" id="MZZ14363.1"/>
    </source>
</evidence>
<name>A0A6B1YCN0_PSEAI</name>
<dbReference type="PANTHER" id="PTHR43407:SF1">
    <property type="entry name" value="LENGSIN"/>
    <property type="match status" value="1"/>
</dbReference>
<evidence type="ECO:0000313" key="5">
    <source>
        <dbReference type="Proteomes" id="UP000644192"/>
    </source>
</evidence>
<dbReference type="EMBL" id="WXZT01000012">
    <property type="protein sequence ID" value="MZZ14363.1"/>
    <property type="molecule type" value="Genomic_DNA"/>
</dbReference>
<dbReference type="Proteomes" id="UP000644192">
    <property type="component" value="Unassembled WGS sequence"/>
</dbReference>
<dbReference type="PROSITE" id="PS51986">
    <property type="entry name" value="GS_BETA_GRASP"/>
    <property type="match status" value="1"/>
</dbReference>
<dbReference type="FunFam" id="3.10.20.70:FF:000010">
    <property type="entry name" value="Glutamine synthetase"/>
    <property type="match status" value="1"/>
</dbReference>
<comment type="caution">
    <text evidence="4">The sequence shown here is derived from an EMBL/GenBank/DDBJ whole genome shotgun (WGS) entry which is preliminary data.</text>
</comment>
<evidence type="ECO:0000259" key="3">
    <source>
        <dbReference type="PROSITE" id="PS51986"/>
    </source>
</evidence>
<feature type="domain" description="GS beta-grasp" evidence="3">
    <location>
        <begin position="21"/>
        <end position="116"/>
    </location>
</feature>
<dbReference type="GO" id="GO:0005737">
    <property type="term" value="C:cytoplasm"/>
    <property type="evidence" value="ECO:0007669"/>
    <property type="project" value="TreeGrafter"/>
</dbReference>
<evidence type="ECO:0000256" key="1">
    <source>
        <dbReference type="ARBA" id="ARBA00009897"/>
    </source>
</evidence>
<accession>A0A6B1YCN0</accession>
<feature type="non-terminal residue" evidence="4">
    <location>
        <position position="118"/>
    </location>
</feature>
<gene>
    <name evidence="4" type="ORF">GUL26_19105</name>
</gene>
<dbReference type="SUPFAM" id="SSF54368">
    <property type="entry name" value="Glutamine synthetase, N-terminal domain"/>
    <property type="match status" value="1"/>
</dbReference>
<proteinExistence type="inferred from homology"/>
<sequence length="118" mass="13076">MSVPQRAVQLTEPSEFLKEHPEVQFVDLLIADMNGVVRGKRIERNSLNKVFEKGINLPASLFALDITGSTVESTGLGLDIGDADRICYPIPGTLSMEPWQKRPTAQLLMTMHELEGEP</sequence>
<dbReference type="Gene3D" id="3.10.20.70">
    <property type="entry name" value="Glutamine synthetase, N-terminal domain"/>
    <property type="match status" value="1"/>
</dbReference>
<dbReference type="GO" id="GO:0004356">
    <property type="term" value="F:glutamine synthetase activity"/>
    <property type="evidence" value="ECO:0007669"/>
    <property type="project" value="InterPro"/>
</dbReference>
<organism evidence="4 5">
    <name type="scientific">Pseudomonas aeruginosa</name>
    <dbReference type="NCBI Taxonomy" id="287"/>
    <lineage>
        <taxon>Bacteria</taxon>
        <taxon>Pseudomonadati</taxon>
        <taxon>Pseudomonadota</taxon>
        <taxon>Gammaproteobacteria</taxon>
        <taxon>Pseudomonadales</taxon>
        <taxon>Pseudomonadaceae</taxon>
        <taxon>Pseudomonas</taxon>
    </lineage>
</organism>
<dbReference type="GO" id="GO:0006542">
    <property type="term" value="P:glutamine biosynthetic process"/>
    <property type="evidence" value="ECO:0007669"/>
    <property type="project" value="InterPro"/>
</dbReference>
<dbReference type="GO" id="GO:0016020">
    <property type="term" value="C:membrane"/>
    <property type="evidence" value="ECO:0007669"/>
    <property type="project" value="TreeGrafter"/>
</dbReference>
<dbReference type="InterPro" id="IPR036651">
    <property type="entry name" value="Gln_synt_N_sf"/>
</dbReference>
<dbReference type="AlphaFoldDB" id="A0A6B1YCN0"/>